<accession>A0A1E1M258</accession>
<proteinExistence type="predicted"/>
<gene>
    <name evidence="1" type="ORF">RSE6_03202</name>
</gene>
<name>A0A1E1M258_RHYSE</name>
<reference evidence="2" key="1">
    <citation type="submission" date="2016-03" db="EMBL/GenBank/DDBJ databases">
        <authorList>
            <person name="Guldener U."/>
        </authorList>
    </citation>
    <scope>NUCLEOTIDE SEQUENCE [LARGE SCALE GENOMIC DNA]</scope>
</reference>
<sequence length="78" mass="8704">MTVKEGLTLPQDNHTKITPIFGQAIRRAQMLEFSLATTGPRKKLCRDYQGCHDLEESSPSDSCAIFCDISKPSRQTGF</sequence>
<evidence type="ECO:0000313" key="1">
    <source>
        <dbReference type="EMBL" id="CZT43203.1"/>
    </source>
</evidence>
<dbReference type="AlphaFoldDB" id="A0A1E1M258"/>
<dbReference type="EMBL" id="FJVC01000116">
    <property type="protein sequence ID" value="CZT43203.1"/>
    <property type="molecule type" value="Genomic_DNA"/>
</dbReference>
<protein>
    <submittedName>
        <fullName evidence="1">Uncharacterized protein</fullName>
    </submittedName>
</protein>
<dbReference type="Proteomes" id="UP000177625">
    <property type="component" value="Unassembled WGS sequence"/>
</dbReference>
<organism evidence="1 2">
    <name type="scientific">Rhynchosporium secalis</name>
    <name type="common">Barley scald fungus</name>
    <dbReference type="NCBI Taxonomy" id="38038"/>
    <lineage>
        <taxon>Eukaryota</taxon>
        <taxon>Fungi</taxon>
        <taxon>Dikarya</taxon>
        <taxon>Ascomycota</taxon>
        <taxon>Pezizomycotina</taxon>
        <taxon>Leotiomycetes</taxon>
        <taxon>Helotiales</taxon>
        <taxon>Ploettnerulaceae</taxon>
        <taxon>Rhynchosporium</taxon>
    </lineage>
</organism>
<keyword evidence="2" id="KW-1185">Reference proteome</keyword>
<evidence type="ECO:0000313" key="2">
    <source>
        <dbReference type="Proteomes" id="UP000177625"/>
    </source>
</evidence>